<dbReference type="AlphaFoldDB" id="A0AA39WDP6"/>
<proteinExistence type="predicted"/>
<dbReference type="Pfam" id="PF13041">
    <property type="entry name" value="PPR_2"/>
    <property type="match status" value="1"/>
</dbReference>
<dbReference type="NCBIfam" id="TIGR00756">
    <property type="entry name" value="PPR"/>
    <property type="match status" value="2"/>
</dbReference>
<evidence type="ECO:0000313" key="3">
    <source>
        <dbReference type="EMBL" id="KAK0613487.1"/>
    </source>
</evidence>
<keyword evidence="4" id="KW-1185">Reference proteome</keyword>
<dbReference type="InterPro" id="IPR002885">
    <property type="entry name" value="PPR_rpt"/>
</dbReference>
<gene>
    <name evidence="3" type="ORF">B0T14DRAFT_391411</name>
</gene>
<feature type="non-terminal residue" evidence="3">
    <location>
        <position position="583"/>
    </location>
</feature>
<comment type="caution">
    <text evidence="3">The sequence shown here is derived from an EMBL/GenBank/DDBJ whole genome shotgun (WGS) entry which is preliminary data.</text>
</comment>
<organism evidence="3 4">
    <name type="scientific">Immersiella caudata</name>
    <dbReference type="NCBI Taxonomy" id="314043"/>
    <lineage>
        <taxon>Eukaryota</taxon>
        <taxon>Fungi</taxon>
        <taxon>Dikarya</taxon>
        <taxon>Ascomycota</taxon>
        <taxon>Pezizomycotina</taxon>
        <taxon>Sordariomycetes</taxon>
        <taxon>Sordariomycetidae</taxon>
        <taxon>Sordariales</taxon>
        <taxon>Lasiosphaeriaceae</taxon>
        <taxon>Immersiella</taxon>
    </lineage>
</organism>
<dbReference type="Proteomes" id="UP001175000">
    <property type="component" value="Unassembled WGS sequence"/>
</dbReference>
<feature type="repeat" description="PPR" evidence="2">
    <location>
        <begin position="216"/>
        <end position="250"/>
    </location>
</feature>
<dbReference type="Gene3D" id="1.25.40.10">
    <property type="entry name" value="Tetratricopeptide repeat domain"/>
    <property type="match status" value="2"/>
</dbReference>
<dbReference type="EMBL" id="JAULSU010000006">
    <property type="protein sequence ID" value="KAK0613487.1"/>
    <property type="molecule type" value="Genomic_DNA"/>
</dbReference>
<keyword evidence="1" id="KW-0677">Repeat</keyword>
<dbReference type="PANTHER" id="PTHR47941">
    <property type="entry name" value="PENTATRICOPEPTIDE REPEAT-CONTAINING PROTEIN 3, MITOCHONDRIAL"/>
    <property type="match status" value="1"/>
</dbReference>
<feature type="non-terminal residue" evidence="3">
    <location>
        <position position="1"/>
    </location>
</feature>
<feature type="repeat" description="PPR" evidence="2">
    <location>
        <begin position="484"/>
        <end position="518"/>
    </location>
</feature>
<evidence type="ECO:0000256" key="2">
    <source>
        <dbReference type="PROSITE-ProRule" id="PRU00708"/>
    </source>
</evidence>
<reference evidence="3" key="1">
    <citation type="submission" date="2023-06" db="EMBL/GenBank/DDBJ databases">
        <title>Genome-scale phylogeny and comparative genomics of the fungal order Sordariales.</title>
        <authorList>
            <consortium name="Lawrence Berkeley National Laboratory"/>
            <person name="Hensen N."/>
            <person name="Bonometti L."/>
            <person name="Westerberg I."/>
            <person name="Brannstrom I.O."/>
            <person name="Guillou S."/>
            <person name="Cros-Aarteil S."/>
            <person name="Calhoun S."/>
            <person name="Haridas S."/>
            <person name="Kuo A."/>
            <person name="Mondo S."/>
            <person name="Pangilinan J."/>
            <person name="Riley R."/>
            <person name="Labutti K."/>
            <person name="Andreopoulos B."/>
            <person name="Lipzen A."/>
            <person name="Chen C."/>
            <person name="Yanf M."/>
            <person name="Daum C."/>
            <person name="Ng V."/>
            <person name="Clum A."/>
            <person name="Steindorff A."/>
            <person name="Ohm R."/>
            <person name="Martin F."/>
            <person name="Silar P."/>
            <person name="Natvig D."/>
            <person name="Lalanne C."/>
            <person name="Gautier V."/>
            <person name="Ament-Velasquez S.L."/>
            <person name="Kruys A."/>
            <person name="Hutchinson M.I."/>
            <person name="Powell A.J."/>
            <person name="Barry K."/>
            <person name="Miller A.N."/>
            <person name="Grigoriev I.V."/>
            <person name="Debuchy R."/>
            <person name="Gladieux P."/>
            <person name="Thoren M.H."/>
            <person name="Johannesson H."/>
        </authorList>
    </citation>
    <scope>NUCLEOTIDE SEQUENCE</scope>
    <source>
        <strain evidence="3">CBS 606.72</strain>
    </source>
</reference>
<protein>
    <recommendedName>
        <fullName evidence="5">Pentatricopeptide repeat-containing protein</fullName>
    </recommendedName>
</protein>
<evidence type="ECO:0000256" key="1">
    <source>
        <dbReference type="ARBA" id="ARBA00022737"/>
    </source>
</evidence>
<dbReference type="InterPro" id="IPR011990">
    <property type="entry name" value="TPR-like_helical_dom_sf"/>
</dbReference>
<evidence type="ECO:0000313" key="4">
    <source>
        <dbReference type="Proteomes" id="UP001175000"/>
    </source>
</evidence>
<sequence>DVIKMRDKWRTLSLEARIQTWPHVMADALRVAPDRAHEVLEATFEESVVPFYAVRDVASFLVKRYHLSVWEERPAADQYGRRLASTVLQVLRESRPGYVHFTQHTLYTIAKVSDANTLLDLYATLREHQHEINPLTKLHFISGVGKVTAYKKHAVEIFRDMAQEDLDETFTLGSIPVMAACTTMLAFPEQDAKDTELGEMRAYILEELVSLGIKPNLITFTAIVRNLCLAHDLENALEVFQLVREHGITPDLHLYSILINGCKYLGNFRVMSQLIRTMVQETDCKDPVVWNDVIHAVHYIYSVNIEHGPRIGPWGIRVVPAFQPMLQVYAKFFDLEPLQRLLPMHELRRFLQDARDPKLGAITQGPWRAKVEGLLGLIEELEPQSLEPTTETLTIMLSGFLRSHSSVYPVVSFYAVFRRMIAAGQKEATQIAQSTTAVHDNVIRYLGRWPGMLRVALDVVNDMLSSQTSADGEQPTTGKHPAPSIYTWSILLHALMHSKQLEQGERLLEAMREHGIEPTRVTWNTLIAGYARSQSVEETVNAMVRAEDAGWKKDDFALRAFQHLIHQEEALGLLEEMLERRAK</sequence>
<dbReference type="Pfam" id="PF13812">
    <property type="entry name" value="PPR_3"/>
    <property type="match status" value="1"/>
</dbReference>
<evidence type="ECO:0008006" key="5">
    <source>
        <dbReference type="Google" id="ProtNLM"/>
    </source>
</evidence>
<name>A0AA39WDP6_9PEZI</name>
<accession>A0AA39WDP6</accession>
<dbReference type="PROSITE" id="PS51375">
    <property type="entry name" value="PPR"/>
    <property type="match status" value="2"/>
</dbReference>